<feature type="domain" description="MBD" evidence="18">
    <location>
        <begin position="905"/>
        <end position="977"/>
    </location>
</feature>
<dbReference type="PROSITE" id="PS50982">
    <property type="entry name" value="MBD"/>
    <property type="match status" value="1"/>
</dbReference>
<dbReference type="Gene3D" id="3.30.890.10">
    <property type="entry name" value="Methyl-cpg-binding Protein 2, Chain A"/>
    <property type="match status" value="1"/>
</dbReference>
<dbReference type="PRINTS" id="PR00503">
    <property type="entry name" value="BROMODOMAIN"/>
</dbReference>
<evidence type="ECO:0000259" key="15">
    <source>
        <dbReference type="PROSITE" id="PS50014"/>
    </source>
</evidence>
<feature type="region of interest" description="Disordered" evidence="14">
    <location>
        <begin position="2110"/>
        <end position="2133"/>
    </location>
</feature>
<feature type="compositionally biased region" description="Acidic residues" evidence="14">
    <location>
        <begin position="1481"/>
        <end position="1507"/>
    </location>
</feature>
<dbReference type="InterPro" id="IPR013083">
    <property type="entry name" value="Znf_RING/FYVE/PHD"/>
</dbReference>
<evidence type="ECO:0000256" key="6">
    <source>
        <dbReference type="ARBA" id="ARBA00023015"/>
    </source>
</evidence>
<dbReference type="EMBL" id="JAWZYT010003788">
    <property type="protein sequence ID" value="KAK4296697.1"/>
    <property type="molecule type" value="Genomic_DNA"/>
</dbReference>
<dbReference type="InterPro" id="IPR019786">
    <property type="entry name" value="Zinc_finger_PHD-type_CS"/>
</dbReference>
<feature type="compositionally biased region" description="Low complexity" evidence="14">
    <location>
        <begin position="335"/>
        <end position="354"/>
    </location>
</feature>
<dbReference type="SUPFAM" id="SSF57903">
    <property type="entry name" value="FYVE/PHD zinc finger"/>
    <property type="match status" value="2"/>
</dbReference>
<evidence type="ECO:0000256" key="4">
    <source>
        <dbReference type="ARBA" id="ARBA00022771"/>
    </source>
</evidence>
<evidence type="ECO:0000313" key="19">
    <source>
        <dbReference type="EMBL" id="KAK4296697.1"/>
    </source>
</evidence>
<dbReference type="Proteomes" id="UP001292094">
    <property type="component" value="Unassembled WGS sequence"/>
</dbReference>
<dbReference type="Pfam" id="PF00628">
    <property type="entry name" value="PHD"/>
    <property type="match status" value="2"/>
</dbReference>
<dbReference type="SUPFAM" id="SSF54171">
    <property type="entry name" value="DNA-binding domain"/>
    <property type="match status" value="1"/>
</dbReference>
<feature type="compositionally biased region" description="Low complexity" evidence="14">
    <location>
        <begin position="2296"/>
        <end position="2310"/>
    </location>
</feature>
<dbReference type="InterPro" id="IPR018501">
    <property type="entry name" value="DDT_dom"/>
</dbReference>
<feature type="domain" description="PHD-type" evidence="16">
    <location>
        <begin position="2230"/>
        <end position="2279"/>
    </location>
</feature>
<feature type="compositionally biased region" description="Polar residues" evidence="14">
    <location>
        <begin position="1699"/>
        <end position="1714"/>
    </location>
</feature>
<feature type="compositionally biased region" description="Polar residues" evidence="14">
    <location>
        <begin position="1451"/>
        <end position="1460"/>
    </location>
</feature>
<keyword evidence="10" id="KW-0539">Nucleus</keyword>
<dbReference type="Pfam" id="PF02791">
    <property type="entry name" value="DDT"/>
    <property type="match status" value="1"/>
</dbReference>
<dbReference type="Gene3D" id="1.20.920.10">
    <property type="entry name" value="Bromodomain-like"/>
    <property type="match status" value="1"/>
</dbReference>
<keyword evidence="20" id="KW-1185">Reference proteome</keyword>
<dbReference type="InterPro" id="IPR016177">
    <property type="entry name" value="DNA-bd_dom_sf"/>
</dbReference>
<evidence type="ECO:0008006" key="21">
    <source>
        <dbReference type="Google" id="ProtNLM"/>
    </source>
</evidence>
<feature type="region of interest" description="Disordered" evidence="14">
    <location>
        <begin position="332"/>
        <end position="366"/>
    </location>
</feature>
<dbReference type="SMART" id="SM00249">
    <property type="entry name" value="PHD"/>
    <property type="match status" value="2"/>
</dbReference>
<dbReference type="Pfam" id="PF15613">
    <property type="entry name" value="WSD"/>
    <property type="match status" value="1"/>
</dbReference>
<sequence length="2445" mass="267997">MGRMDKSREGERGEKSRGGLPPGLDPATAALYAPWVQQEQALLSNMFGASGLGGFGGASGGLGAWGGMPSSFPPTSSAAGLASLAAAQQAQQAQQAVAAAAYQDRALGGEKRHTCASSFFDMSPLSWWNLAGLQQMELLSRLQGGMGGGGGGAAAVAAAAASGGLGAFSGLHPEHLMNLEILQAQQAAAMAAALSNSKVSSSKGSTKSSSSKSGSSSSGSSSSKGITSTLSYRGSPAATTTTYSSNRHHQEPLSSSSRAALEISRLAASSHSAASAASSTSSRTHGYPYTSHSSHRYSSPASSLESTSSHHPHDLVSSPSLSYGIASLIADKHPSSSSKSHASLSSNSGSGSSSQAERVAEKLASNGSVSISKAIRNKELEIIPISPVGKGSSSGSGSSTTHRDKSEPKVSISTVNTANARLSNGSTSGIGWREEAASVSIEPCGPGATPTTSGSADDAPLNLSMKTGLLKPPGKGSEKRDLKEAPHLNPLGLGRGGMDFPHLGSGLPPSLEVLQSLYGQQPGEPRDVLASMQEALQRQLLGADAKREEKKKRMEDAQERARHLGRGTSKPKKNTVASLLEQCRAAGIKPSSLPLPPAAGIPTIPLPPPSPPLLHSRPLDLPPPSTSTSPVFNSSASSSPSPATQTLPATLFPTLASALSPAPPPPIPTPPVPSLSISAVSSVSSPAPHTESLSVTTTVAVSSMSSSTPPPLISTPVTTSTSTPTTTTTPTPSSGRSTPSLTAICSLPMPLPPALSLSSSVSITSVSPEAAVNSLLNKPSVTIHPTSALDSSLPKNPSGEDNSVDIVAVMRSQENGSNGGDKPVKKRHMITSSSVDGRLITTIKAAGALDISEVTDSESEDESTSLSSMDEEAMNHHASAWLKRDNPDSPSVYGESPPIKKRKMITDEVSLRVPLMYGWRRETTMRTITQSGVRGEVVYYAPCGKAFRQYPDIMRYLEKNGITEVTRDNFSFSSKIPIGDYLDAGAQSRHSEHEIREKIHQIREQKGYKPQRKNDAWECARVESDLHLSRDGRDALEVEAEAILRRLEAEEEAEKARKDLMIQLEEQHKLRLQREQERFRKQEELRKEKEDQRRQKEEENRQRLYEQLRKAQEREQEKQKQKLLKEQELNKQREILYTLELERERRRYHGVLVRALEGRKRYEERERRREEMKEEKRATRERKREERLQARELNQLMKEVKEDMELTDHVPLPDIARMDGLRLPPEAFGNILMVFEFLHNFGETLGFDMESLPSIQSLQMALLNDGESEEELLSVLSHLLVCAIEDPGIPSANRHTTILGQTLNRADITHANISEILRVYLNANATGEVRVIHGLMGTEKERRENPKKGQDWDCRLAEMDAYKMSQWLQRLPFLALNPTQKSEIVAYVCNELLQNKAVVRQIEDSLDRHNGLKTEKWKLDARIRKLRMSVARKRIYNAAMRSMMEHRGEDSNMSGVSVISSCHGEQEKEKKDKEEDKLKEEEEEEEEEENESGNDSDNLEEIPDEEDDKHLNADEASKTLDILQRQMNQVRQDLFETAQQVRGFNCGQDRYQRTMWVLPHAGGPFLEGLSSCDYTGRDHFPISIPPAAPKEGYSYEDVRTKLEEAREQRQRLKEEMKKEVKEEIKEEVKEELVDVKTEKRDDEEEADRKDKVMVDVKPFNGQVKKEEVEEENEDSEVPEIPKRTEKKLEEMKKEEMKNGENQNGVTETKANGNTNSDMYTSMLTAGLNPYVINGLKEGTPNNTEGIDPNLLATGLGLVPGQYLRIEHVSQREKLNFNLLPRISCDVSSLDSLPSGQTPQGTPRGSPREASPFSRYSRPQSPVSGVPVSGAQVSGAQMPGVTTTPAPSTPGPLDTPVSSCNADTGIVTSTPGNFITPVSCSTPGTFNTPGTTVSTPGTTVNTTVNTTTTPGTTCTWDESGGIQTIPQKDLLERLHQTAEALPVPDEYKTGWWHVSDMEQLREMLGALNERGVRERELKRFIERNISIVKNAVSKVDSEAVTLDPEAEDGEKVSYDQYGTPVPDEPQHWLPDVALKVDFLILDSVYAMEEKITNASMQSKSWRLGENGERHLGEFRASCLQPVDESDVRQNPIHVGRDRLLALEEGIERRYLKPPLGVPPNPKNDNGGVPEPKDKEVPRGLLVWREAVSKAETAAQLAMCTYMLETAVAWDKSIMKAYCQFCHSGDHEEKLLLCDGCDKGYHTHCFKPPMNNIPDGDWYCYECVNKFSDGAQRHCLVCGGTEGRTLVHCSVCPRAYHTTCITPTLTKVPRNKWVCPACTSKSPRGRRGRAKKVSESNTSPATPGASSTTSGQAEGGQETGEEGQGSVSPASKKERFNKKKDQKELAACKSLVGELEIHEDAWPFLLPVNTRQFPTYKKIIKKPMDLSVIKKKLEENQYRTRDEYCEDLRLMFNNCETFNEDDSPVGKAGHNLRSFFETRWNEHFPPS</sequence>
<dbReference type="InterPro" id="IPR001739">
    <property type="entry name" value="Methyl_CpG_DNA-bd"/>
</dbReference>
<evidence type="ECO:0000256" key="5">
    <source>
        <dbReference type="ARBA" id="ARBA00022833"/>
    </source>
</evidence>
<feature type="domain" description="PHD-type" evidence="16">
    <location>
        <begin position="2174"/>
        <end position="2224"/>
    </location>
</feature>
<feature type="compositionally biased region" description="Acidic residues" evidence="14">
    <location>
        <begin position="853"/>
        <end position="863"/>
    </location>
</feature>
<feature type="region of interest" description="Disordered" evidence="14">
    <location>
        <begin position="198"/>
        <end position="258"/>
    </location>
</feature>
<feature type="compositionally biased region" description="Polar residues" evidence="14">
    <location>
        <begin position="1830"/>
        <end position="1845"/>
    </location>
</feature>
<dbReference type="SMART" id="SM00391">
    <property type="entry name" value="MBD"/>
    <property type="match status" value="1"/>
</dbReference>
<keyword evidence="3" id="KW-0479">Metal-binding</keyword>
<dbReference type="Pfam" id="PF00439">
    <property type="entry name" value="Bromodomain"/>
    <property type="match status" value="1"/>
</dbReference>
<dbReference type="PROSITE" id="PS01359">
    <property type="entry name" value="ZF_PHD_1"/>
    <property type="match status" value="1"/>
</dbReference>
<evidence type="ECO:0000256" key="14">
    <source>
        <dbReference type="SAM" id="MobiDB-lite"/>
    </source>
</evidence>
<feature type="region of interest" description="Disordered" evidence="14">
    <location>
        <begin position="1788"/>
        <end position="1863"/>
    </location>
</feature>
<dbReference type="GO" id="GO:0000785">
    <property type="term" value="C:chromatin"/>
    <property type="evidence" value="ECO:0007669"/>
    <property type="project" value="TreeGrafter"/>
</dbReference>
<dbReference type="Pfam" id="PF01429">
    <property type="entry name" value="MBD"/>
    <property type="match status" value="1"/>
</dbReference>
<feature type="compositionally biased region" description="Low complexity" evidence="14">
    <location>
        <begin position="714"/>
        <end position="741"/>
    </location>
</feature>
<feature type="region of interest" description="Disordered" evidence="14">
    <location>
        <begin position="1446"/>
        <end position="1511"/>
    </location>
</feature>
<dbReference type="SMART" id="SM00571">
    <property type="entry name" value="DDT"/>
    <property type="match status" value="1"/>
</dbReference>
<dbReference type="PROSITE" id="PS50014">
    <property type="entry name" value="BROMODOMAIN_2"/>
    <property type="match status" value="1"/>
</dbReference>
<comment type="similarity">
    <text evidence="2">Belongs to the WAL family.</text>
</comment>
<dbReference type="FunFam" id="3.30.40.10:FF:000199">
    <property type="entry name" value="Bromodomain adjacent to zinc finger domain 2B"/>
    <property type="match status" value="1"/>
</dbReference>
<keyword evidence="4 12" id="KW-0863">Zinc-finger</keyword>
<gene>
    <name evidence="19" type="ORF">Pmani_030824</name>
</gene>
<feature type="domain" description="Bromo" evidence="15">
    <location>
        <begin position="2354"/>
        <end position="2424"/>
    </location>
</feature>
<evidence type="ECO:0000256" key="11">
    <source>
        <dbReference type="PROSITE-ProRule" id="PRU00035"/>
    </source>
</evidence>
<organism evidence="19 20">
    <name type="scientific">Petrolisthes manimaculis</name>
    <dbReference type="NCBI Taxonomy" id="1843537"/>
    <lineage>
        <taxon>Eukaryota</taxon>
        <taxon>Metazoa</taxon>
        <taxon>Ecdysozoa</taxon>
        <taxon>Arthropoda</taxon>
        <taxon>Crustacea</taxon>
        <taxon>Multicrustacea</taxon>
        <taxon>Malacostraca</taxon>
        <taxon>Eumalacostraca</taxon>
        <taxon>Eucarida</taxon>
        <taxon>Decapoda</taxon>
        <taxon>Pleocyemata</taxon>
        <taxon>Anomura</taxon>
        <taxon>Galatheoidea</taxon>
        <taxon>Porcellanidae</taxon>
        <taxon>Petrolisthes</taxon>
    </lineage>
</organism>
<evidence type="ECO:0000313" key="20">
    <source>
        <dbReference type="Proteomes" id="UP001292094"/>
    </source>
</evidence>
<dbReference type="PROSITE" id="PS00633">
    <property type="entry name" value="BROMODOMAIN_1"/>
    <property type="match status" value="1"/>
</dbReference>
<feature type="region of interest" description="Disordered" evidence="14">
    <location>
        <begin position="385"/>
        <end position="504"/>
    </location>
</feature>
<evidence type="ECO:0000259" key="18">
    <source>
        <dbReference type="PROSITE" id="PS50982"/>
    </source>
</evidence>
<feature type="region of interest" description="Disordered" evidence="14">
    <location>
        <begin position="599"/>
        <end position="647"/>
    </location>
</feature>
<feature type="region of interest" description="Disordered" evidence="14">
    <location>
        <begin position="1083"/>
        <end position="1102"/>
    </location>
</feature>
<keyword evidence="6" id="KW-0805">Transcription regulation</keyword>
<dbReference type="SMART" id="SM00297">
    <property type="entry name" value="BROMO"/>
    <property type="match status" value="1"/>
</dbReference>
<evidence type="ECO:0000256" key="2">
    <source>
        <dbReference type="ARBA" id="ARBA00007444"/>
    </source>
</evidence>
<feature type="compositionally biased region" description="Basic and acidic residues" evidence="14">
    <location>
        <begin position="544"/>
        <end position="562"/>
    </location>
</feature>
<dbReference type="InterPro" id="IPR037374">
    <property type="entry name" value="BAZ2A/B_Bromo"/>
</dbReference>
<dbReference type="InterPro" id="IPR028941">
    <property type="entry name" value="WHIM2_dom"/>
</dbReference>
<accession>A0AAE1NWL4</accession>
<feature type="region of interest" description="Disordered" evidence="14">
    <location>
        <begin position="1163"/>
        <end position="1186"/>
    </location>
</feature>
<dbReference type="PANTHER" id="PTHR45915">
    <property type="entry name" value="TRANSCRIPTION INTERMEDIARY FACTOR"/>
    <property type="match status" value="1"/>
</dbReference>
<evidence type="ECO:0000256" key="13">
    <source>
        <dbReference type="SAM" id="Coils"/>
    </source>
</evidence>
<feature type="region of interest" description="Disordered" evidence="14">
    <location>
        <begin position="541"/>
        <end position="574"/>
    </location>
</feature>
<dbReference type="CDD" id="cd05503">
    <property type="entry name" value="Bromo_BAZ2A_B_like"/>
    <property type="match status" value="1"/>
</dbReference>
<dbReference type="GO" id="GO:0008270">
    <property type="term" value="F:zinc ion binding"/>
    <property type="evidence" value="ECO:0007669"/>
    <property type="project" value="UniProtKB-KW"/>
</dbReference>
<proteinExistence type="inferred from homology"/>
<dbReference type="GO" id="GO:0005634">
    <property type="term" value="C:nucleus"/>
    <property type="evidence" value="ECO:0007669"/>
    <property type="project" value="UniProtKB-SubCell"/>
</dbReference>
<feature type="compositionally biased region" description="Pro residues" evidence="14">
    <location>
        <begin position="599"/>
        <end position="612"/>
    </location>
</feature>
<dbReference type="InterPro" id="IPR018359">
    <property type="entry name" value="Bromodomain_CS"/>
</dbReference>
<comment type="subcellular location">
    <subcellularLocation>
        <location evidence="1">Nucleus</location>
    </subcellularLocation>
</comment>
<keyword evidence="7 13" id="KW-0175">Coiled coil</keyword>
<feature type="region of interest" description="Disordered" evidence="14">
    <location>
        <begin position="1"/>
        <end position="24"/>
    </location>
</feature>
<evidence type="ECO:0000256" key="3">
    <source>
        <dbReference type="ARBA" id="ARBA00022723"/>
    </source>
</evidence>
<evidence type="ECO:0000256" key="7">
    <source>
        <dbReference type="ARBA" id="ARBA00023054"/>
    </source>
</evidence>
<feature type="compositionally biased region" description="Basic and acidic residues" evidence="14">
    <location>
        <begin position="1464"/>
        <end position="1480"/>
    </location>
</feature>
<dbReference type="GO" id="GO:0003677">
    <property type="term" value="F:DNA binding"/>
    <property type="evidence" value="ECO:0007669"/>
    <property type="project" value="InterPro"/>
</dbReference>
<evidence type="ECO:0000256" key="9">
    <source>
        <dbReference type="ARBA" id="ARBA00023163"/>
    </source>
</evidence>
<evidence type="ECO:0000256" key="1">
    <source>
        <dbReference type="ARBA" id="ARBA00004123"/>
    </source>
</evidence>
<reference evidence="19" key="1">
    <citation type="submission" date="2023-11" db="EMBL/GenBank/DDBJ databases">
        <title>Genome assemblies of two species of porcelain crab, Petrolisthes cinctipes and Petrolisthes manimaculis (Anomura: Porcellanidae).</title>
        <authorList>
            <person name="Angst P."/>
        </authorList>
    </citation>
    <scope>NUCLEOTIDE SEQUENCE</scope>
    <source>
        <strain evidence="19">PB745_02</strain>
        <tissue evidence="19">Gill</tissue>
    </source>
</reference>
<dbReference type="InterPro" id="IPR001965">
    <property type="entry name" value="Znf_PHD"/>
</dbReference>
<feature type="region of interest" description="Disordered" evidence="14">
    <location>
        <begin position="702"/>
        <end position="741"/>
    </location>
</feature>
<feature type="compositionally biased region" description="Low complexity" evidence="14">
    <location>
        <begin position="198"/>
        <end position="231"/>
    </location>
</feature>
<name>A0AAE1NWL4_9EUCA</name>
<feature type="compositionally biased region" description="Polar residues" evidence="14">
    <location>
        <begin position="1788"/>
        <end position="1802"/>
    </location>
</feature>
<feature type="region of interest" description="Disordered" evidence="14">
    <location>
        <begin position="273"/>
        <end position="316"/>
    </location>
</feature>
<evidence type="ECO:0000259" key="16">
    <source>
        <dbReference type="PROSITE" id="PS50016"/>
    </source>
</evidence>
<dbReference type="Gene3D" id="3.30.40.10">
    <property type="entry name" value="Zinc/RING finger domain, C3HC4 (zinc finger)"/>
    <property type="match status" value="2"/>
</dbReference>
<evidence type="ECO:0000256" key="10">
    <source>
        <dbReference type="ARBA" id="ARBA00023242"/>
    </source>
</evidence>
<evidence type="ECO:0000259" key="17">
    <source>
        <dbReference type="PROSITE" id="PS50827"/>
    </source>
</evidence>
<feature type="region of interest" description="Disordered" evidence="14">
    <location>
        <begin position="853"/>
        <end position="898"/>
    </location>
</feature>
<dbReference type="InterPro" id="IPR001487">
    <property type="entry name" value="Bromodomain"/>
</dbReference>
<dbReference type="InterPro" id="IPR036427">
    <property type="entry name" value="Bromodomain-like_sf"/>
</dbReference>
<keyword evidence="5" id="KW-0862">Zinc</keyword>
<feature type="compositionally biased region" description="Low complexity" evidence="14">
    <location>
        <begin position="273"/>
        <end position="309"/>
    </location>
</feature>
<dbReference type="InterPro" id="IPR011011">
    <property type="entry name" value="Znf_FYVE_PHD"/>
</dbReference>
<feature type="compositionally biased region" description="Basic and acidic residues" evidence="14">
    <location>
        <begin position="1"/>
        <end position="17"/>
    </location>
</feature>
<feature type="compositionally biased region" description="Low complexity" evidence="14">
    <location>
        <begin position="626"/>
        <end position="647"/>
    </location>
</feature>
<dbReference type="PANTHER" id="PTHR45915:SF2">
    <property type="entry name" value="TOUTATIS, ISOFORM E"/>
    <property type="match status" value="1"/>
</dbReference>
<feature type="region of interest" description="Disordered" evidence="14">
    <location>
        <begin position="2278"/>
        <end position="2337"/>
    </location>
</feature>
<comment type="caution">
    <text evidence="19">The sequence shown here is derived from an EMBL/GenBank/DDBJ whole genome shotgun (WGS) entry which is preliminary data.</text>
</comment>
<feature type="domain" description="DDT" evidence="17">
    <location>
        <begin position="1225"/>
        <end position="1289"/>
    </location>
</feature>
<dbReference type="PROSITE" id="PS50016">
    <property type="entry name" value="ZF_PHD_2"/>
    <property type="match status" value="2"/>
</dbReference>
<dbReference type="SUPFAM" id="SSF47370">
    <property type="entry name" value="Bromodomain"/>
    <property type="match status" value="1"/>
</dbReference>
<feature type="compositionally biased region" description="Polar residues" evidence="14">
    <location>
        <begin position="411"/>
        <end position="429"/>
    </location>
</feature>
<feature type="region of interest" description="Disordered" evidence="14">
    <location>
        <begin position="1694"/>
        <end position="1714"/>
    </location>
</feature>
<evidence type="ECO:0000256" key="8">
    <source>
        <dbReference type="ARBA" id="ARBA00023117"/>
    </source>
</evidence>
<dbReference type="PROSITE" id="PS50827">
    <property type="entry name" value="DDT"/>
    <property type="match status" value="1"/>
</dbReference>
<dbReference type="CDD" id="cd15545">
    <property type="entry name" value="PHD_BAZ2A_like"/>
    <property type="match status" value="1"/>
</dbReference>
<evidence type="ECO:0000256" key="12">
    <source>
        <dbReference type="PROSITE-ProRule" id="PRU00146"/>
    </source>
</evidence>
<protein>
    <recommendedName>
        <fullName evidence="21">Bromodomain adjacent to zinc finger domain protein 2B-like</fullName>
    </recommendedName>
</protein>
<feature type="compositionally biased region" description="Basic and acidic residues" evidence="14">
    <location>
        <begin position="476"/>
        <end position="486"/>
    </location>
</feature>
<feature type="compositionally biased region" description="Basic residues" evidence="14">
    <location>
        <begin position="563"/>
        <end position="573"/>
    </location>
</feature>
<feature type="coiled-coil region" evidence="13">
    <location>
        <begin position="1595"/>
        <end position="1645"/>
    </location>
</feature>
<dbReference type="InterPro" id="IPR019787">
    <property type="entry name" value="Znf_PHD-finger"/>
</dbReference>
<keyword evidence="9" id="KW-0804">Transcription</keyword>
<keyword evidence="8 11" id="KW-0103">Bromodomain</keyword>